<dbReference type="Proteomes" id="UP000639051">
    <property type="component" value="Unassembled WGS sequence"/>
</dbReference>
<comment type="caution">
    <text evidence="4">The sequence shown here is derived from an EMBL/GenBank/DDBJ whole genome shotgun (WGS) entry which is preliminary data.</text>
</comment>
<dbReference type="Gene3D" id="3.30.470.30">
    <property type="entry name" value="DNA ligase/mRNA capping enzyme"/>
    <property type="match status" value="1"/>
</dbReference>
<keyword evidence="2 4" id="KW-0436">Ligase</keyword>
<comment type="similarity">
    <text evidence="1">Belongs to the ATP-dependent DNA ligase family.</text>
</comment>
<dbReference type="Pfam" id="PF01068">
    <property type="entry name" value="DNA_ligase_A_M"/>
    <property type="match status" value="1"/>
</dbReference>
<protein>
    <submittedName>
        <fullName evidence="4">ATP-dependent DNA ligase</fullName>
    </submittedName>
</protein>
<dbReference type="InterPro" id="IPR044119">
    <property type="entry name" value="Adenylation_LigC-like"/>
</dbReference>
<dbReference type="GO" id="GO:0016874">
    <property type="term" value="F:ligase activity"/>
    <property type="evidence" value="ECO:0007669"/>
    <property type="project" value="UniProtKB-KW"/>
</dbReference>
<evidence type="ECO:0000256" key="1">
    <source>
        <dbReference type="ARBA" id="ARBA00007572"/>
    </source>
</evidence>
<dbReference type="PANTHER" id="PTHR45674">
    <property type="entry name" value="DNA LIGASE 1/3 FAMILY MEMBER"/>
    <property type="match status" value="1"/>
</dbReference>
<accession>A0ABS1K622</accession>
<evidence type="ECO:0000256" key="2">
    <source>
        <dbReference type="ARBA" id="ARBA00022598"/>
    </source>
</evidence>
<keyword evidence="5" id="KW-1185">Reference proteome</keyword>
<proteinExistence type="inferred from homology"/>
<dbReference type="InterPro" id="IPR012310">
    <property type="entry name" value="DNA_ligase_ATP-dep_cent"/>
</dbReference>
<dbReference type="RefSeq" id="WP_189695167.1">
    <property type="nucleotide sequence ID" value="NZ_BNCM01000018.1"/>
</dbReference>
<evidence type="ECO:0000313" key="4">
    <source>
        <dbReference type="EMBL" id="MBL0707003.1"/>
    </source>
</evidence>
<organism evidence="4 5">
    <name type="scientific">Sinomonas cellulolyticus</name>
    <dbReference type="NCBI Taxonomy" id="2801916"/>
    <lineage>
        <taxon>Bacteria</taxon>
        <taxon>Bacillati</taxon>
        <taxon>Actinomycetota</taxon>
        <taxon>Actinomycetes</taxon>
        <taxon>Micrococcales</taxon>
        <taxon>Micrococcaceae</taxon>
        <taxon>Sinomonas</taxon>
    </lineage>
</organism>
<name>A0ABS1K622_9MICC</name>
<sequence length="225" mass="24101">MSTPRAALLGGPFELALAKAVPSVPTRAGIQYEPKWDGFRAVACVGEGTAVIYSRNGTDLSARFPELSAAAADQIPDGCVLDGEAVIWGGDRLDFDALQRRLGASPATARRLAAEQPASFVAFDVLAVLGRDVRTMPLSDRRRLLEELAAGLAPPLELSPATTDRAEAMRWWDELAHTGIEGLMANSLLNERVDAVREGDDSCRVGVCTGFRQGGPSRRRLGCRL</sequence>
<feature type="domain" description="ATP-dependent DNA ligase family profile" evidence="3">
    <location>
        <begin position="28"/>
        <end position="186"/>
    </location>
</feature>
<gene>
    <name evidence="4" type="ORF">JJE72_16030</name>
</gene>
<evidence type="ECO:0000313" key="5">
    <source>
        <dbReference type="Proteomes" id="UP000639051"/>
    </source>
</evidence>
<reference evidence="4 5" key="1">
    <citation type="submission" date="2021-01" db="EMBL/GenBank/DDBJ databases">
        <title>Genome public.</title>
        <authorList>
            <person name="Liu C."/>
            <person name="Sun Q."/>
        </authorList>
    </citation>
    <scope>NUCLEOTIDE SEQUENCE [LARGE SCALE GENOMIC DNA]</scope>
    <source>
        <strain evidence="4 5">JC656</strain>
    </source>
</reference>
<evidence type="ECO:0000259" key="3">
    <source>
        <dbReference type="Pfam" id="PF01068"/>
    </source>
</evidence>
<dbReference type="EMBL" id="JAERRC010000041">
    <property type="protein sequence ID" value="MBL0707003.1"/>
    <property type="molecule type" value="Genomic_DNA"/>
</dbReference>
<dbReference type="InterPro" id="IPR050191">
    <property type="entry name" value="ATP-dep_DNA_ligase"/>
</dbReference>
<dbReference type="SUPFAM" id="SSF56091">
    <property type="entry name" value="DNA ligase/mRNA capping enzyme, catalytic domain"/>
    <property type="match status" value="1"/>
</dbReference>
<dbReference type="PANTHER" id="PTHR45674:SF4">
    <property type="entry name" value="DNA LIGASE 1"/>
    <property type="match status" value="1"/>
</dbReference>
<dbReference type="CDD" id="cd07905">
    <property type="entry name" value="Adenylation_DNA_ligase_LigC"/>
    <property type="match status" value="1"/>
</dbReference>